<reference evidence="3" key="1">
    <citation type="submission" date="2011-08" db="EMBL/GenBank/DDBJ databases">
        <title>The draft genome of Latimeria chalumnae.</title>
        <authorList>
            <person name="Di Palma F."/>
            <person name="Alfoldi J."/>
            <person name="Johnson J."/>
            <person name="Berlin A."/>
            <person name="Gnerre S."/>
            <person name="Jaffe D."/>
            <person name="MacCallum I."/>
            <person name="Young S."/>
            <person name="Walker B.J."/>
            <person name="Lander E."/>
            <person name="Lindblad-Toh K."/>
        </authorList>
    </citation>
    <scope>NUCLEOTIDE SEQUENCE [LARGE SCALE GENOMIC DNA]</scope>
    <source>
        <strain evidence="3">Wild caught</strain>
    </source>
</reference>
<reference evidence="2" key="3">
    <citation type="submission" date="2025-09" db="UniProtKB">
        <authorList>
            <consortium name="Ensembl"/>
        </authorList>
    </citation>
    <scope>IDENTIFICATION</scope>
</reference>
<evidence type="ECO:0000313" key="2">
    <source>
        <dbReference type="Ensembl" id="ENSLACP00000002265.1"/>
    </source>
</evidence>
<dbReference type="InterPro" id="IPR052560">
    <property type="entry name" value="RdDP_mobile_element"/>
</dbReference>
<evidence type="ECO:0000313" key="3">
    <source>
        <dbReference type="Proteomes" id="UP000008672"/>
    </source>
</evidence>
<dbReference type="InParanoid" id="H2ZXZ4"/>
<dbReference type="HOGENOM" id="CLU_000680_13_6_1"/>
<dbReference type="AlphaFoldDB" id="H2ZXZ4"/>
<sequence>LLSATHKLMERVLLAHLTPIFEAIVPKEQAGFRLVLAITSHIMAGFQQNLKTRTALIDFSAAYNMVWGYGLLLKTSMVIKCRNTMQLLATMLNNHRYRVLLNGQISKARTLSDGLPQGPVLAPSLFNIYISDLPDTILRKSIYADAIALAAQGKDLTTIGE</sequence>
<dbReference type="PANTHER" id="PTHR36688">
    <property type="entry name" value="ENDO/EXONUCLEASE/PHOSPHATASE DOMAIN-CONTAINING PROTEIN"/>
    <property type="match status" value="1"/>
</dbReference>
<dbReference type="GeneTree" id="ENSGT00940000174988"/>
<dbReference type="Pfam" id="PF00078">
    <property type="entry name" value="RVT_1"/>
    <property type="match status" value="1"/>
</dbReference>
<accession>H2ZXZ4</accession>
<reference evidence="2" key="2">
    <citation type="submission" date="2025-08" db="UniProtKB">
        <authorList>
            <consortium name="Ensembl"/>
        </authorList>
    </citation>
    <scope>IDENTIFICATION</scope>
</reference>
<dbReference type="Proteomes" id="UP000008672">
    <property type="component" value="Unassembled WGS sequence"/>
</dbReference>
<protein>
    <recommendedName>
        <fullName evidence="1">Reverse transcriptase domain-containing protein</fullName>
    </recommendedName>
</protein>
<dbReference type="InterPro" id="IPR000477">
    <property type="entry name" value="RT_dom"/>
</dbReference>
<name>H2ZXZ4_LATCH</name>
<dbReference type="OMA" id="IETTECH"/>
<evidence type="ECO:0000259" key="1">
    <source>
        <dbReference type="PROSITE" id="PS50878"/>
    </source>
</evidence>
<dbReference type="STRING" id="7897.ENSLACP00000002265"/>
<dbReference type="PANTHER" id="PTHR36688:SF1">
    <property type="entry name" value="ENDONUCLEASE_EXONUCLEASE_PHOSPHATASE DOMAIN-CONTAINING PROTEIN"/>
    <property type="match status" value="1"/>
</dbReference>
<dbReference type="eggNOG" id="KOG1075">
    <property type="taxonomic scope" value="Eukaryota"/>
</dbReference>
<dbReference type="Ensembl" id="ENSLACT00000002283.1">
    <property type="protein sequence ID" value="ENSLACP00000002265.1"/>
    <property type="gene ID" value="ENSLACG00000002023.1"/>
</dbReference>
<feature type="domain" description="Reverse transcriptase" evidence="1">
    <location>
        <begin position="1"/>
        <end position="161"/>
    </location>
</feature>
<proteinExistence type="predicted"/>
<dbReference type="EMBL" id="AFYH01257509">
    <property type="status" value="NOT_ANNOTATED_CDS"/>
    <property type="molecule type" value="Genomic_DNA"/>
</dbReference>
<keyword evidence="3" id="KW-1185">Reference proteome</keyword>
<dbReference type="PROSITE" id="PS50878">
    <property type="entry name" value="RT_POL"/>
    <property type="match status" value="1"/>
</dbReference>
<organism evidence="2 3">
    <name type="scientific">Latimeria chalumnae</name>
    <name type="common">Coelacanth</name>
    <dbReference type="NCBI Taxonomy" id="7897"/>
    <lineage>
        <taxon>Eukaryota</taxon>
        <taxon>Metazoa</taxon>
        <taxon>Chordata</taxon>
        <taxon>Craniata</taxon>
        <taxon>Vertebrata</taxon>
        <taxon>Euteleostomi</taxon>
        <taxon>Coelacanthiformes</taxon>
        <taxon>Coelacanthidae</taxon>
        <taxon>Latimeria</taxon>
    </lineage>
</organism>